<feature type="region of interest" description="Disordered" evidence="1">
    <location>
        <begin position="240"/>
        <end position="282"/>
    </location>
</feature>
<comment type="caution">
    <text evidence="3">The sequence shown here is derived from an EMBL/GenBank/DDBJ whole genome shotgun (WGS) entry which is preliminary data.</text>
</comment>
<dbReference type="InterPro" id="IPR003034">
    <property type="entry name" value="SAP_dom"/>
</dbReference>
<feature type="compositionally biased region" description="Low complexity" evidence="1">
    <location>
        <begin position="525"/>
        <end position="534"/>
    </location>
</feature>
<sequence>MATTTQILYNSPALHSLKRDQLVKLCKIHSLKANGKNTELVERLKKHALELSQETFLGTTNTHQRDDQKENIHDGFEVQMPRPSEQWEIVMEDIQEVAEPLGTTSSKGTLGSMRGGAEEFGSKTDEDDGDISMTAPVPGSPSRPGAPAPTNARLSMGQGPTTTIRLINSTSQHALEAPGTPVLAAFQTDFDLILGSPNPTATPGQAVRVWPASPGGPFERIYPAIPFEDLLPSKTSSQAVEDDVDMPGGLGRPEIRATGATPAKNRTRPLSQGTPKPADAPDVFSPMRPAASIPTAVADSGSKKLGVPRSEPFLFGSPLPRHSISNQQFSDTAQSLMEEMHRRLAEQTKGKDPSQKTSVGVAPPIFGLIEKGQGANQQAGSPDRFAKAHQAHFSKMDSITTHYAAKRVATAPAAQSAGAASKKRKWRGSSAPVRGSRMAVPGGFGADDNDDEEDEDPGDRRSSKRVRVSEVDGVHNGRRVSIAPPTGTIQEGNDMNEEEIKKRKEQETVRRRLEANKARRRSSRGRVSVGGRAAPAKAKQSRFGFFATAKTLVKNVWGMGGGSTTTGKPAPPASSSIPVAKSTQPATAPKPTTAAAQPAPQNPSMRSTASTARKNSVSASNKLQKPRPDAQFEDKHGNCDVEDTLEAWLYRRCFVAGDADQSGDEVAGACIVCWDKAKPRNHFCWRHLFEGEDVHEFRAGKQRPYISL</sequence>
<evidence type="ECO:0000313" key="3">
    <source>
        <dbReference type="EMBL" id="TFY51980.1"/>
    </source>
</evidence>
<feature type="compositionally biased region" description="Acidic residues" evidence="1">
    <location>
        <begin position="447"/>
        <end position="457"/>
    </location>
</feature>
<evidence type="ECO:0000313" key="4">
    <source>
        <dbReference type="Proteomes" id="UP000298390"/>
    </source>
</evidence>
<evidence type="ECO:0000259" key="2">
    <source>
        <dbReference type="SMART" id="SM00513"/>
    </source>
</evidence>
<feature type="compositionally biased region" description="Polar residues" evidence="1">
    <location>
        <begin position="604"/>
        <end position="623"/>
    </location>
</feature>
<dbReference type="AlphaFoldDB" id="A0A4Y9XPC7"/>
<dbReference type="Pfam" id="PF02037">
    <property type="entry name" value="SAP"/>
    <property type="match status" value="1"/>
</dbReference>
<feature type="compositionally biased region" description="Low complexity" evidence="1">
    <location>
        <begin position="573"/>
        <end position="603"/>
    </location>
</feature>
<feature type="compositionally biased region" description="Low complexity" evidence="1">
    <location>
        <begin position="411"/>
        <end position="420"/>
    </location>
</feature>
<dbReference type="SMART" id="SM00513">
    <property type="entry name" value="SAP"/>
    <property type="match status" value="1"/>
</dbReference>
<protein>
    <recommendedName>
        <fullName evidence="2">SAP domain-containing protein</fullName>
    </recommendedName>
</protein>
<feature type="region of interest" description="Disordered" evidence="1">
    <location>
        <begin position="100"/>
        <end position="157"/>
    </location>
</feature>
<feature type="compositionally biased region" description="Basic and acidic residues" evidence="1">
    <location>
        <begin position="626"/>
        <end position="636"/>
    </location>
</feature>
<gene>
    <name evidence="3" type="ORF">EVJ58_g10271</name>
</gene>
<reference evidence="3 4" key="1">
    <citation type="submission" date="2019-01" db="EMBL/GenBank/DDBJ databases">
        <title>Genome sequencing of the rare red list fungi Fomitopsis rosea.</title>
        <authorList>
            <person name="Buettner E."/>
            <person name="Kellner H."/>
        </authorList>
    </citation>
    <scope>NUCLEOTIDE SEQUENCE [LARGE SCALE GENOMIC DNA]</scope>
    <source>
        <strain evidence="3 4">DSM 105464</strain>
    </source>
</reference>
<feature type="region of interest" description="Disordered" evidence="1">
    <location>
        <begin position="563"/>
        <end position="636"/>
    </location>
</feature>
<accession>A0A4Y9XPC7</accession>
<feature type="compositionally biased region" description="Basic and acidic residues" evidence="1">
    <location>
        <begin position="498"/>
        <end position="517"/>
    </location>
</feature>
<feature type="compositionally biased region" description="Pro residues" evidence="1">
    <location>
        <begin position="138"/>
        <end position="147"/>
    </location>
</feature>
<dbReference type="STRING" id="34475.A0A4Y9XPC7"/>
<dbReference type="Proteomes" id="UP000298390">
    <property type="component" value="Unassembled WGS sequence"/>
</dbReference>
<organism evidence="3 4">
    <name type="scientific">Rhodofomes roseus</name>
    <dbReference type="NCBI Taxonomy" id="34475"/>
    <lineage>
        <taxon>Eukaryota</taxon>
        <taxon>Fungi</taxon>
        <taxon>Dikarya</taxon>
        <taxon>Basidiomycota</taxon>
        <taxon>Agaricomycotina</taxon>
        <taxon>Agaricomycetes</taxon>
        <taxon>Polyporales</taxon>
        <taxon>Rhodofomes</taxon>
    </lineage>
</organism>
<feature type="domain" description="SAP" evidence="2">
    <location>
        <begin position="14"/>
        <end position="48"/>
    </location>
</feature>
<feature type="region of interest" description="Disordered" evidence="1">
    <location>
        <begin position="411"/>
        <end position="539"/>
    </location>
</feature>
<dbReference type="EMBL" id="SEKV01001063">
    <property type="protein sequence ID" value="TFY51980.1"/>
    <property type="molecule type" value="Genomic_DNA"/>
</dbReference>
<name>A0A4Y9XPC7_9APHY</name>
<proteinExistence type="predicted"/>
<evidence type="ECO:0000256" key="1">
    <source>
        <dbReference type="SAM" id="MobiDB-lite"/>
    </source>
</evidence>